<keyword evidence="3" id="KW-0148">Chlorophyll</keyword>
<evidence type="ECO:0000256" key="6">
    <source>
        <dbReference type="ARBA" id="ARBA00022991"/>
    </source>
</evidence>
<dbReference type="Pfam" id="PF02429">
    <property type="entry name" value="PCP"/>
    <property type="match status" value="1"/>
</dbReference>
<evidence type="ECO:0000256" key="7">
    <source>
        <dbReference type="ARBA" id="ARBA00023243"/>
    </source>
</evidence>
<dbReference type="InterPro" id="IPR003376">
    <property type="entry name" value="Peridinin-chlorophyll-bd_prot"/>
</dbReference>
<keyword evidence="7" id="KW-0437">Light-harvesting polypeptide</keyword>
<sequence>MACGWRVLSAACGAIAAVTCLHSGTFVPGPERDRVESLAAASAAAALSLPVLADEIGECCEQALRRLARLRQGGSWEVPASRGLERHRRLIVMGAQADPKRLEAATEAHHKAVGSISGASGVTSLADVMP</sequence>
<comment type="caution">
    <text evidence="9">The sequence shown here is derived from an EMBL/GenBank/DDBJ whole genome shotgun (WGS) entry which is preliminary data.</text>
</comment>
<keyword evidence="8" id="KW-0732">Signal</keyword>
<dbReference type="Gene3D" id="1.40.10.10">
    <property type="entry name" value="Peridinin-chlorophyll A binding"/>
    <property type="match status" value="1"/>
</dbReference>
<dbReference type="Proteomes" id="UP001189429">
    <property type="component" value="Unassembled WGS sequence"/>
</dbReference>
<evidence type="ECO:0000313" key="9">
    <source>
        <dbReference type="EMBL" id="CAK0910595.1"/>
    </source>
</evidence>
<comment type="function">
    <text evidence="1">Water-soluble antenna for capture of solar energy in the blue-green range. Peridinin is an asymmetric carotenoid.</text>
</comment>
<keyword evidence="6" id="KW-0157">Chromophore</keyword>
<protein>
    <submittedName>
        <fullName evidence="9">Uncharacterized protein</fullName>
    </submittedName>
</protein>
<evidence type="ECO:0000256" key="5">
    <source>
        <dbReference type="ARBA" id="ARBA00022640"/>
    </source>
</evidence>
<proteinExistence type="predicted"/>
<keyword evidence="5" id="KW-0934">Plastid</keyword>
<evidence type="ECO:0000256" key="1">
    <source>
        <dbReference type="ARBA" id="ARBA00004098"/>
    </source>
</evidence>
<keyword evidence="4" id="KW-0150">Chloroplast</keyword>
<feature type="signal peptide" evidence="8">
    <location>
        <begin position="1"/>
        <end position="17"/>
    </location>
</feature>
<evidence type="ECO:0000256" key="8">
    <source>
        <dbReference type="SAM" id="SignalP"/>
    </source>
</evidence>
<gene>
    <name evidence="9" type="ORF">PCOR1329_LOCUS84745</name>
</gene>
<dbReference type="EMBL" id="CAUYUJ010022429">
    <property type="protein sequence ID" value="CAK0910595.1"/>
    <property type="molecule type" value="Genomic_DNA"/>
</dbReference>
<accession>A0ABN9YCT9</accession>
<evidence type="ECO:0000313" key="10">
    <source>
        <dbReference type="Proteomes" id="UP001189429"/>
    </source>
</evidence>
<comment type="subcellular location">
    <subcellularLocation>
        <location evidence="2">Plastid</location>
        <location evidence="2">Chloroplast</location>
    </subcellularLocation>
</comment>
<name>A0ABN9YCT9_9DINO</name>
<reference evidence="9" key="1">
    <citation type="submission" date="2023-10" db="EMBL/GenBank/DDBJ databases">
        <authorList>
            <person name="Chen Y."/>
            <person name="Shah S."/>
            <person name="Dougan E. K."/>
            <person name="Thang M."/>
            <person name="Chan C."/>
        </authorList>
    </citation>
    <scope>NUCLEOTIDE SEQUENCE [LARGE SCALE GENOMIC DNA]</scope>
</reference>
<evidence type="ECO:0000256" key="3">
    <source>
        <dbReference type="ARBA" id="ARBA00022494"/>
    </source>
</evidence>
<dbReference type="InterPro" id="IPR036550">
    <property type="entry name" value="Peridinin-chlorophyll-bd_sf"/>
</dbReference>
<dbReference type="SUPFAM" id="SSF48608">
    <property type="entry name" value="Peridinin-chlorophyll protein"/>
    <property type="match status" value="1"/>
</dbReference>
<evidence type="ECO:0000256" key="2">
    <source>
        <dbReference type="ARBA" id="ARBA00004229"/>
    </source>
</evidence>
<evidence type="ECO:0000256" key="4">
    <source>
        <dbReference type="ARBA" id="ARBA00022528"/>
    </source>
</evidence>
<keyword evidence="10" id="KW-1185">Reference proteome</keyword>
<organism evidence="9 10">
    <name type="scientific">Prorocentrum cordatum</name>
    <dbReference type="NCBI Taxonomy" id="2364126"/>
    <lineage>
        <taxon>Eukaryota</taxon>
        <taxon>Sar</taxon>
        <taxon>Alveolata</taxon>
        <taxon>Dinophyceae</taxon>
        <taxon>Prorocentrales</taxon>
        <taxon>Prorocentraceae</taxon>
        <taxon>Prorocentrum</taxon>
    </lineage>
</organism>
<feature type="chain" id="PRO_5046413970" evidence="8">
    <location>
        <begin position="18"/>
        <end position="130"/>
    </location>
</feature>